<protein>
    <recommendedName>
        <fullName evidence="5">Dol-P-Glc:Glc(2)Man(9)GlcNAc(2)-PP-Dol alpha-1,2-glucosyltransferase</fullName>
        <ecNumber evidence="4">2.4.1.256</ecNumber>
    </recommendedName>
</protein>
<feature type="transmembrane region" description="Helical" evidence="14">
    <location>
        <begin position="173"/>
        <end position="190"/>
    </location>
</feature>
<dbReference type="InterPro" id="IPR016900">
    <property type="entry name" value="Alg10"/>
</dbReference>
<dbReference type="GO" id="GO:0005789">
    <property type="term" value="C:endoplasmic reticulum membrane"/>
    <property type="evidence" value="ECO:0007669"/>
    <property type="project" value="UniProtKB-SubCell"/>
</dbReference>
<evidence type="ECO:0000256" key="9">
    <source>
        <dbReference type="ARBA" id="ARBA00022824"/>
    </source>
</evidence>
<keyword evidence="8 14" id="KW-0812">Transmembrane</keyword>
<dbReference type="Pfam" id="PF04922">
    <property type="entry name" value="DIE2_ALG10"/>
    <property type="match status" value="1"/>
</dbReference>
<keyword evidence="9" id="KW-0256">Endoplasmic reticulum</keyword>
<keyword evidence="10 14" id="KW-1133">Transmembrane helix</keyword>
<comment type="pathway">
    <text evidence="2">Protein modification; protein glycosylation.</text>
</comment>
<proteinExistence type="inferred from homology"/>
<evidence type="ECO:0000313" key="16">
    <source>
        <dbReference type="Proteomes" id="UP000094065"/>
    </source>
</evidence>
<dbReference type="EC" id="2.4.1.256" evidence="4"/>
<organism evidence="15 16">
    <name type="scientific">Cryptococcus amylolentus CBS 6039</name>
    <dbReference type="NCBI Taxonomy" id="1295533"/>
    <lineage>
        <taxon>Eukaryota</taxon>
        <taxon>Fungi</taxon>
        <taxon>Dikarya</taxon>
        <taxon>Basidiomycota</taxon>
        <taxon>Agaricomycotina</taxon>
        <taxon>Tremellomycetes</taxon>
        <taxon>Tremellales</taxon>
        <taxon>Cryptococcaceae</taxon>
        <taxon>Cryptococcus</taxon>
    </lineage>
</organism>
<evidence type="ECO:0000256" key="14">
    <source>
        <dbReference type="SAM" id="Phobius"/>
    </source>
</evidence>
<dbReference type="GeneID" id="30154673"/>
<keyword evidence="6" id="KW-0328">Glycosyltransferase</keyword>
<evidence type="ECO:0000256" key="5">
    <source>
        <dbReference type="ARBA" id="ARBA00018512"/>
    </source>
</evidence>
<dbReference type="AlphaFoldDB" id="A0A1E3HSM3"/>
<keyword evidence="11 14" id="KW-0472">Membrane</keyword>
<dbReference type="STRING" id="1295533.A0A1E3HSM3"/>
<feature type="transmembrane region" description="Helical" evidence="14">
    <location>
        <begin position="242"/>
        <end position="263"/>
    </location>
</feature>
<dbReference type="GO" id="GO:0006488">
    <property type="term" value="P:dolichol-linked oligosaccharide biosynthetic process"/>
    <property type="evidence" value="ECO:0007669"/>
    <property type="project" value="InterPro"/>
</dbReference>
<keyword evidence="7" id="KW-0808">Transferase</keyword>
<feature type="transmembrane region" description="Helical" evidence="14">
    <location>
        <begin position="275"/>
        <end position="294"/>
    </location>
</feature>
<feature type="transmembrane region" description="Helical" evidence="14">
    <location>
        <begin position="197"/>
        <end position="222"/>
    </location>
</feature>
<evidence type="ECO:0000256" key="4">
    <source>
        <dbReference type="ARBA" id="ARBA00011967"/>
    </source>
</evidence>
<evidence type="ECO:0000256" key="10">
    <source>
        <dbReference type="ARBA" id="ARBA00022989"/>
    </source>
</evidence>
<comment type="caution">
    <text evidence="15">The sequence shown here is derived from an EMBL/GenBank/DDBJ whole genome shotgun (WGS) entry which is preliminary data.</text>
</comment>
<comment type="catalytic activity">
    <reaction evidence="13">
        <text>an alpha-D-Glc-(1-&gt;3)-alpha-D-Glc-(1-&gt;3)-alpha-D-Man-(1-&gt;2)-alpha-D-Man-(1-&gt;2)-alpha-D-Man-(1-&gt;3)-[alpha-D-Man-(1-&gt;2)-alpha-D-Man-(1-&gt;3)-[alpha-D-Man-(1-&gt;2)-alpha-D-Man-(1-&gt;6)]-alpha-D-Man-(1-&gt;6)]-beta-D-Man-(1-&gt;4)-beta-D-GlcNAc-(1-&gt;4)-alpha-D-GlcNAc-diphospho-di-trans,poly-cis-dolichol + a di-trans,poly-cis-dolichyl beta-D-glucosyl phosphate = a alpha-D-Glc-(1-&gt;2)-alpha-D-Glc-(1-&gt;3)-alpha-D-Glc-(1-&gt;3)-alpha-D-Man-(1-&gt;2)-alpha-D-Man-(1-&gt;2)-alpha-D-Man-(1-&gt;3)-[alpha-D-Man-(1-&gt;2)-alpha-D-Man-(1-&gt;3)-[alpha-D-Man-(1-&gt;2)-alpha-D-Man-(1-&gt;6)]-alpha-D-Man-(1-&gt;6)]-beta-D-Man-(1-&gt;4)-beta-D-GlcNAc-(1-&gt;4)-alpha-D-GlcNAc-diphospho-di-trans,poly-cis-dolichol + a di-trans,poly-cis-dolichyl phosphate + H(+)</text>
        <dbReference type="Rhea" id="RHEA:29543"/>
        <dbReference type="Rhea" id="RHEA-COMP:19498"/>
        <dbReference type="Rhea" id="RHEA-COMP:19502"/>
        <dbReference type="Rhea" id="RHEA-COMP:19512"/>
        <dbReference type="Rhea" id="RHEA-COMP:19522"/>
        <dbReference type="ChEBI" id="CHEBI:15378"/>
        <dbReference type="ChEBI" id="CHEBI:57525"/>
        <dbReference type="ChEBI" id="CHEBI:57683"/>
        <dbReference type="ChEBI" id="CHEBI:132522"/>
        <dbReference type="ChEBI" id="CHEBI:132523"/>
        <dbReference type="EC" id="2.4.1.256"/>
    </reaction>
    <physiologicalReaction direction="left-to-right" evidence="13">
        <dbReference type="Rhea" id="RHEA:29544"/>
    </physiologicalReaction>
</comment>
<dbReference type="EMBL" id="AWGJ01000005">
    <property type="protein sequence ID" value="ODN79359.1"/>
    <property type="molecule type" value="Genomic_DNA"/>
</dbReference>
<evidence type="ECO:0000313" key="15">
    <source>
        <dbReference type="EMBL" id="ODN79359.1"/>
    </source>
</evidence>
<evidence type="ECO:0000256" key="6">
    <source>
        <dbReference type="ARBA" id="ARBA00022676"/>
    </source>
</evidence>
<evidence type="ECO:0000256" key="7">
    <source>
        <dbReference type="ARBA" id="ARBA00022679"/>
    </source>
</evidence>
<evidence type="ECO:0000256" key="8">
    <source>
        <dbReference type="ARBA" id="ARBA00022692"/>
    </source>
</evidence>
<reference evidence="15 16" key="1">
    <citation type="submission" date="2016-06" db="EMBL/GenBank/DDBJ databases">
        <title>Evolution of pathogenesis and genome organization in the Tremellales.</title>
        <authorList>
            <person name="Cuomo C."/>
            <person name="Litvintseva A."/>
            <person name="Heitman J."/>
            <person name="Chen Y."/>
            <person name="Sun S."/>
            <person name="Springer D."/>
            <person name="Dromer F."/>
            <person name="Young S."/>
            <person name="Zeng Q."/>
            <person name="Chapman S."/>
            <person name="Gujja S."/>
            <person name="Saif S."/>
            <person name="Birren B."/>
        </authorList>
    </citation>
    <scope>NUCLEOTIDE SEQUENCE [LARGE SCALE GENOMIC DNA]</scope>
    <source>
        <strain evidence="15 16">CBS 6039</strain>
    </source>
</reference>
<feature type="transmembrane region" description="Helical" evidence="14">
    <location>
        <begin position="113"/>
        <end position="131"/>
    </location>
</feature>
<comment type="function">
    <text evidence="12">Dol-P-Glc:Glc(2)Man(9)GlcNAc(2)-PP-Dol alpha-1,2-glucosyltransferase that operates in the biosynthetic pathway of dolichol-linked oligosaccharides, the glycan precursors employed in protein asparagine (N)-glycosylation. The assembly of dolichol-linked oligosaccharides begins on the cytosolic side of the endoplasmic reticulum membrane and finishes in its lumen. The sequential addition of sugars to dolichol pyrophosphate produces dolichol-linked oligosaccharides containing fourteen sugars, including two GlcNAcs, nine mannoses and three glucoses. Once assembled, the oligosaccharide is transferred from the lipid to nascent proteins by oligosaccharyltransferases. In the lumen of the endoplasmic reticulum, adds the third and last glucose residue from dolichyl phosphate glucose (Dol-P-Glc) onto the lipid-linked oligosaccharide intermediate Glc(2)Man(9)GlcNAc(2)-PP-Dol to produce Glc(3)Man(9)GlcNAc(2)-PP-Dol.</text>
</comment>
<evidence type="ECO:0000256" key="11">
    <source>
        <dbReference type="ARBA" id="ARBA00023136"/>
    </source>
</evidence>
<gene>
    <name evidence="15" type="ORF">L202_03364</name>
</gene>
<name>A0A1E3HSM3_9TREE</name>
<evidence type="ECO:0000256" key="12">
    <source>
        <dbReference type="ARBA" id="ARBA00044727"/>
    </source>
</evidence>
<dbReference type="GO" id="GO:0106073">
    <property type="term" value="F:dolichyl pyrophosphate Glc2Man9GlcNAc2 alpha-1,2-glucosyltransferase activity"/>
    <property type="evidence" value="ECO:0007669"/>
    <property type="project" value="UniProtKB-EC"/>
</dbReference>
<accession>A0A1E3HSM3</accession>
<dbReference type="OrthoDB" id="2573394at2759"/>
<comment type="similarity">
    <text evidence="3">Belongs to the ALG10 glucosyltransferase family.</text>
</comment>
<dbReference type="Proteomes" id="UP000094065">
    <property type="component" value="Unassembled WGS sequence"/>
</dbReference>
<comment type="subcellular location">
    <subcellularLocation>
        <location evidence="1">Endoplasmic reticulum membrane</location>
        <topology evidence="1">Multi-pass membrane protein</topology>
    </subcellularLocation>
</comment>
<evidence type="ECO:0000256" key="3">
    <source>
        <dbReference type="ARBA" id="ARBA00010600"/>
    </source>
</evidence>
<sequence>MSTVRRHSFADILFNNGVFNPYIQFAVNYSKIYPQRLYPIFMAVQLGTFALVRYQHSEIYHSELHHVDQIQRYASGDWGYHHPDITSPTLWHGMIAAPSYILNITPGLHSLRLFSLIQALIFPALLTLLTLPPSPSSPHASSSSRFLHALRDPSEYALVISFNPLLVQVHHKVDPGITALLCLVLSWGLLRKKKTWAAGVFGTVVGVLSVPGMIWMVFLAGYRVWETRRDFTGMVKKSALSWLFAICVWALAWTLPSIPFIRYDTPGSQKLQTIAFLRYILMPFVDTYFTYLSLNQSPFFLSYLLTTAFSSCFPSSSLSAASWSGITESDKLLVVFVLRLFLFSEQLKEEAIEDDVTSRLTQDENYLSHLDSTPIEGGEDGEGRAARIIARTPWGRPLGEEEVMYTTRYSPFPIAPDGRERTLNVSEEARQRNEATGRVNHAGKIEVGWDLFFIGSLVFMGL</sequence>
<dbReference type="RefSeq" id="XP_018994206.1">
    <property type="nucleotide sequence ID" value="XM_019137180.1"/>
</dbReference>
<evidence type="ECO:0000256" key="13">
    <source>
        <dbReference type="ARBA" id="ARBA00048064"/>
    </source>
</evidence>
<evidence type="ECO:0000256" key="2">
    <source>
        <dbReference type="ARBA" id="ARBA00004922"/>
    </source>
</evidence>
<keyword evidence="16" id="KW-1185">Reference proteome</keyword>
<evidence type="ECO:0000256" key="1">
    <source>
        <dbReference type="ARBA" id="ARBA00004477"/>
    </source>
</evidence>